<feature type="compositionally biased region" description="Basic and acidic residues" evidence="1">
    <location>
        <begin position="25"/>
        <end position="52"/>
    </location>
</feature>
<keyword evidence="3" id="KW-1185">Reference proteome</keyword>
<evidence type="ECO:0000313" key="3">
    <source>
        <dbReference type="Proteomes" id="UP000015241"/>
    </source>
</evidence>
<name>S8ETL0_FOMSC</name>
<dbReference type="EMBL" id="KE504302">
    <property type="protein sequence ID" value="EPS93075.1"/>
    <property type="molecule type" value="Genomic_DNA"/>
</dbReference>
<feature type="region of interest" description="Disordered" evidence="1">
    <location>
        <begin position="161"/>
        <end position="234"/>
    </location>
</feature>
<dbReference type="AlphaFoldDB" id="S8ETL0"/>
<proteinExistence type="predicted"/>
<reference evidence="2 3" key="1">
    <citation type="journal article" date="2012" name="Science">
        <title>The Paleozoic origin of enzymatic lignin decomposition reconstructed from 31 fungal genomes.</title>
        <authorList>
            <person name="Floudas D."/>
            <person name="Binder M."/>
            <person name="Riley R."/>
            <person name="Barry K."/>
            <person name="Blanchette R.A."/>
            <person name="Henrissat B."/>
            <person name="Martinez A.T."/>
            <person name="Otillar R."/>
            <person name="Spatafora J.W."/>
            <person name="Yadav J.S."/>
            <person name="Aerts A."/>
            <person name="Benoit I."/>
            <person name="Boyd A."/>
            <person name="Carlson A."/>
            <person name="Copeland A."/>
            <person name="Coutinho P.M."/>
            <person name="de Vries R.P."/>
            <person name="Ferreira P."/>
            <person name="Findley K."/>
            <person name="Foster B."/>
            <person name="Gaskell J."/>
            <person name="Glotzer D."/>
            <person name="Gorecki P."/>
            <person name="Heitman J."/>
            <person name="Hesse C."/>
            <person name="Hori C."/>
            <person name="Igarashi K."/>
            <person name="Jurgens J.A."/>
            <person name="Kallen N."/>
            <person name="Kersten P."/>
            <person name="Kohler A."/>
            <person name="Kuees U."/>
            <person name="Kumar T.K.A."/>
            <person name="Kuo A."/>
            <person name="LaButti K."/>
            <person name="Larrondo L.F."/>
            <person name="Lindquist E."/>
            <person name="Ling A."/>
            <person name="Lombard V."/>
            <person name="Lucas S."/>
            <person name="Lundell T."/>
            <person name="Martin R."/>
            <person name="McLaughlin D.J."/>
            <person name="Morgenstern I."/>
            <person name="Morin E."/>
            <person name="Murat C."/>
            <person name="Nagy L.G."/>
            <person name="Nolan M."/>
            <person name="Ohm R.A."/>
            <person name="Patyshakuliyeva A."/>
            <person name="Rokas A."/>
            <person name="Ruiz-Duenas F.J."/>
            <person name="Sabat G."/>
            <person name="Salamov A."/>
            <person name="Samejima M."/>
            <person name="Schmutz J."/>
            <person name="Slot J.C."/>
            <person name="St John F."/>
            <person name="Stenlid J."/>
            <person name="Sun H."/>
            <person name="Sun S."/>
            <person name="Syed K."/>
            <person name="Tsang A."/>
            <person name="Wiebenga A."/>
            <person name="Young D."/>
            <person name="Pisabarro A."/>
            <person name="Eastwood D.C."/>
            <person name="Martin F."/>
            <person name="Cullen D."/>
            <person name="Grigoriev I.V."/>
            <person name="Hibbett D.S."/>
        </authorList>
    </citation>
    <scope>NUCLEOTIDE SEQUENCE</scope>
    <source>
        <strain evidence="3">FP-58527</strain>
    </source>
</reference>
<accession>S8ETL0</accession>
<sequence>MPGIASAKHTTIPGSIRLKPSPPPEHNRQEARTGDPSFKKTKEKHDKGGESGHEVGTSLYCWWSEGQASSRAIYCNIVNGNRAQSIDKSPRSSTRTRSRSANGTRLLNRRVYGARRNENPFATARSEEPEFVEWGYGGMGSVQSSGLGDKKWARALSGGVSIGAHEQPSGSSRPRSPDDDDDDGSGMAWVTEESSLAAKPNASGSDPAPPAEPEEVAENRTLSAWPSQVDVPLPRVAGTPTKEEHIQAVMLPPIHHHHHRGHSLSTLERLSSVGKEAEMTSVAAVAVYEDAAAPHRERELETQHRSSSSSSFSSGSGDADADADEAPKFKSLRPPPSWHYPIPSEHTPAPPDFVPFPNTAHVKAAEEHIATLERRWVERCVAELGHVPDKDAVHTYIPLRPPPSASNIVHLPFPSSPTNTPGPLNALIPFVNFLESLLQPPPEMTLAQARALVNPPLIETFPSSSSGHRRASTSGFQPSSLPPPSSFPASFLPPWPFPSAYTRTHSTSATFLPPLPPSSNASSSPAVSVSATSVTTTNTNTALPASFHTRPVKILIFSADGYTESSMLARSTIRVMSTHAQLVSGKGLHGQVFHGQGSLWIEEREGRIKVLDVKGVCDDGIDTLEPQLGPI</sequence>
<feature type="compositionally biased region" description="Basic and acidic residues" evidence="1">
    <location>
        <begin position="293"/>
        <end position="304"/>
    </location>
</feature>
<evidence type="ECO:0000256" key="1">
    <source>
        <dbReference type="SAM" id="MobiDB-lite"/>
    </source>
</evidence>
<feature type="region of interest" description="Disordered" evidence="1">
    <location>
        <begin position="1"/>
        <end position="52"/>
    </location>
</feature>
<gene>
    <name evidence="2" type="ORF">FOMPIDRAFT_1056322</name>
</gene>
<feature type="region of interest" description="Disordered" evidence="1">
    <location>
        <begin position="84"/>
        <end position="112"/>
    </location>
</feature>
<dbReference type="HOGENOM" id="CLU_433472_0_0_1"/>
<dbReference type="OrthoDB" id="3363386at2759"/>
<feature type="region of interest" description="Disordered" evidence="1">
    <location>
        <begin position="293"/>
        <end position="346"/>
    </location>
</feature>
<feature type="region of interest" description="Disordered" evidence="1">
    <location>
        <begin position="460"/>
        <end position="485"/>
    </location>
</feature>
<organism evidence="2 3">
    <name type="scientific">Fomitopsis schrenkii</name>
    <name type="common">Brown rot fungus</name>
    <dbReference type="NCBI Taxonomy" id="2126942"/>
    <lineage>
        <taxon>Eukaryota</taxon>
        <taxon>Fungi</taxon>
        <taxon>Dikarya</taxon>
        <taxon>Basidiomycota</taxon>
        <taxon>Agaricomycotina</taxon>
        <taxon>Agaricomycetes</taxon>
        <taxon>Polyporales</taxon>
        <taxon>Fomitopsis</taxon>
    </lineage>
</organism>
<evidence type="ECO:0000313" key="2">
    <source>
        <dbReference type="EMBL" id="EPS93075.1"/>
    </source>
</evidence>
<dbReference type="Proteomes" id="UP000015241">
    <property type="component" value="Unassembled WGS sequence"/>
</dbReference>
<dbReference type="STRING" id="743788.S8ETL0"/>
<feature type="compositionally biased region" description="Low complexity" evidence="1">
    <location>
        <begin position="306"/>
        <end position="318"/>
    </location>
</feature>
<protein>
    <submittedName>
        <fullName evidence="2">Uncharacterized protein</fullName>
    </submittedName>
</protein>
<dbReference type="InParanoid" id="S8ETL0"/>